<dbReference type="SMART" id="SM00995">
    <property type="entry name" value="AD"/>
    <property type="match status" value="1"/>
</dbReference>
<organism evidence="2 3">
    <name type="scientific">Gregarina niphandrodes</name>
    <name type="common">Septate eugregarine</name>
    <dbReference type="NCBI Taxonomy" id="110365"/>
    <lineage>
        <taxon>Eukaryota</taxon>
        <taxon>Sar</taxon>
        <taxon>Alveolata</taxon>
        <taxon>Apicomplexa</taxon>
        <taxon>Conoidasida</taxon>
        <taxon>Gregarinasina</taxon>
        <taxon>Eugregarinorida</taxon>
        <taxon>Gregarinidae</taxon>
        <taxon>Gregarina</taxon>
    </lineage>
</organism>
<reference evidence="2" key="1">
    <citation type="submission" date="2013-12" db="EMBL/GenBank/DDBJ databases">
        <authorList>
            <person name="Omoto C.K."/>
            <person name="Sibley D."/>
            <person name="Venepally P."/>
            <person name="Hadjithomas M."/>
            <person name="Karamycheva S."/>
            <person name="Brunk B."/>
            <person name="Roos D."/>
            <person name="Caler E."/>
            <person name="Lorenzi H."/>
        </authorList>
    </citation>
    <scope>NUCLEOTIDE SEQUENCE</scope>
</reference>
<evidence type="ECO:0000259" key="1">
    <source>
        <dbReference type="PROSITE" id="PS52001"/>
    </source>
</evidence>
<dbReference type="PROSITE" id="PS52001">
    <property type="entry name" value="AD"/>
    <property type="match status" value="1"/>
</dbReference>
<proteinExistence type="predicted"/>
<dbReference type="AlphaFoldDB" id="A0A023AZI9"/>
<evidence type="ECO:0000313" key="3">
    <source>
        <dbReference type="Proteomes" id="UP000019763"/>
    </source>
</evidence>
<feature type="domain" description="AD" evidence="1">
    <location>
        <begin position="17"/>
        <end position="117"/>
    </location>
</feature>
<dbReference type="RefSeq" id="XP_011133039.1">
    <property type="nucleotide sequence ID" value="XM_011134737.1"/>
</dbReference>
<dbReference type="EMBL" id="AFNH02001200">
    <property type="protein sequence ID" value="EZG43730.1"/>
    <property type="molecule type" value="Genomic_DNA"/>
</dbReference>
<evidence type="ECO:0000313" key="2">
    <source>
        <dbReference type="EMBL" id="EZG43730.1"/>
    </source>
</evidence>
<comment type="caution">
    <text evidence="2">The sequence shown here is derived from an EMBL/GenBank/DDBJ whole genome shotgun (WGS) entry which is preliminary data.</text>
</comment>
<dbReference type="InterPro" id="IPR019181">
    <property type="entry name" value="LSM12_ABD"/>
</dbReference>
<dbReference type="Proteomes" id="UP000019763">
    <property type="component" value="Unassembled WGS sequence"/>
</dbReference>
<dbReference type="GeneID" id="22915579"/>
<sequence length="117" mass="13124">MLNSVRITPPAADAEVSDLSECALDEAFKREADNINTLVPMGTGVSVMAQSLFDNFYKQLPKDTRWYNDGSGQDIIVLGVRVRYPYNSDCCEPLDQLGHKSLRRIRDMVSNFAPKKP</sequence>
<dbReference type="VEuPathDB" id="CryptoDB:GNI_160980"/>
<accession>A0A023AZI9</accession>
<gene>
    <name evidence="2" type="ORF">GNI_160980</name>
</gene>
<keyword evidence="3" id="KW-1185">Reference proteome</keyword>
<protein>
    <submittedName>
        <fullName evidence="2">Anticodon-binding domain protein</fullName>
    </submittedName>
</protein>
<dbReference type="Pfam" id="PF09793">
    <property type="entry name" value="AD"/>
    <property type="match status" value="1"/>
</dbReference>
<name>A0A023AZI9_GRENI</name>
<dbReference type="InterPro" id="IPR047574">
    <property type="entry name" value="AD"/>
</dbReference>